<reference evidence="2" key="1">
    <citation type="journal article" date="2008" name="Nat. Genet.">
        <title>The Pristionchus pacificus genome provides a unique perspective on nematode lifestyle and parasitism.</title>
        <authorList>
            <person name="Dieterich C."/>
            <person name="Clifton S.W."/>
            <person name="Schuster L.N."/>
            <person name="Chinwalla A."/>
            <person name="Delehaunty K."/>
            <person name="Dinkelacker I."/>
            <person name="Fulton L."/>
            <person name="Fulton R."/>
            <person name="Godfrey J."/>
            <person name="Minx P."/>
            <person name="Mitreva M."/>
            <person name="Roeseler W."/>
            <person name="Tian H."/>
            <person name="Witte H."/>
            <person name="Yang S.P."/>
            <person name="Wilson R.K."/>
            <person name="Sommer R.J."/>
        </authorList>
    </citation>
    <scope>NUCLEOTIDE SEQUENCE [LARGE SCALE GENOMIC DNA]</scope>
    <source>
        <strain evidence="2">PS312</strain>
    </source>
</reference>
<gene>
    <name evidence="1" type="primary">WBGene00284423</name>
</gene>
<name>A0A2A6BXR1_PRIPA</name>
<dbReference type="PANTHER" id="PTHR21459">
    <property type="entry name" value="PROTEIN CBG08968"/>
    <property type="match status" value="1"/>
</dbReference>
<protein>
    <submittedName>
        <fullName evidence="1">Uncharacterized protein</fullName>
    </submittedName>
</protein>
<accession>A0A8R1V3R2</accession>
<dbReference type="AlphaFoldDB" id="A0A2A6BXR1"/>
<dbReference type="PANTHER" id="PTHR21459:SF2">
    <property type="entry name" value="PROTEIN CBG08968"/>
    <property type="match status" value="1"/>
</dbReference>
<sequence>MRNSETPKKDLLPSAARGSTVRYATQASVDVLSAKVDKLMALQEQILSILKATPPSVPPPTSLAPLAANVDAMARQVYESTLRAITDKEEYEEKEKRVVVIGSKECENPAESVANDEKLVESLVEYSGDPLVKKAWEDGLIRHHRHPKESKPNRRPLKIELPSKTLRDSLLNGIRGKPGRPSPLPAPSFIRRDLTPHQLQLEREAREEVRKKNVEAGSLSFGLRDYSVITYSRPVLSPKTMESLALPSRTLLPITLIQETDLPPPLLMLPLSQAPLPPLLHVTRM</sequence>
<accession>A0A2A6BXR1</accession>
<reference evidence="1" key="2">
    <citation type="submission" date="2022-06" db="UniProtKB">
        <authorList>
            <consortium name="EnsemblMetazoa"/>
        </authorList>
    </citation>
    <scope>IDENTIFICATION</scope>
    <source>
        <strain evidence="1">PS312</strain>
    </source>
</reference>
<dbReference type="Proteomes" id="UP000005239">
    <property type="component" value="Unassembled WGS sequence"/>
</dbReference>
<dbReference type="EnsemblMetazoa" id="PPA46054.1">
    <property type="protein sequence ID" value="PPA46054.1"/>
    <property type="gene ID" value="WBGene00284423"/>
</dbReference>
<proteinExistence type="predicted"/>
<evidence type="ECO:0000313" key="2">
    <source>
        <dbReference type="Proteomes" id="UP000005239"/>
    </source>
</evidence>
<organism evidence="1 2">
    <name type="scientific">Pristionchus pacificus</name>
    <name type="common">Parasitic nematode worm</name>
    <dbReference type="NCBI Taxonomy" id="54126"/>
    <lineage>
        <taxon>Eukaryota</taxon>
        <taxon>Metazoa</taxon>
        <taxon>Ecdysozoa</taxon>
        <taxon>Nematoda</taxon>
        <taxon>Chromadorea</taxon>
        <taxon>Rhabditida</taxon>
        <taxon>Rhabditina</taxon>
        <taxon>Diplogasteromorpha</taxon>
        <taxon>Diplogasteroidea</taxon>
        <taxon>Neodiplogasteridae</taxon>
        <taxon>Pristionchus</taxon>
    </lineage>
</organism>
<keyword evidence="2" id="KW-1185">Reference proteome</keyword>
<evidence type="ECO:0000313" key="1">
    <source>
        <dbReference type="EnsemblMetazoa" id="PPA46054.1"/>
    </source>
</evidence>